<dbReference type="RefSeq" id="WP_003330175.1">
    <property type="nucleotide sequence ID" value="NZ_JJRY01000037.1"/>
</dbReference>
<dbReference type="GO" id="GO:0016783">
    <property type="term" value="F:sulfurtransferase activity"/>
    <property type="evidence" value="ECO:0007669"/>
    <property type="project" value="InterPro"/>
</dbReference>
<dbReference type="InterPro" id="IPR016193">
    <property type="entry name" value="Cytidine_deaminase-like"/>
</dbReference>
<dbReference type="Gene3D" id="3.10.20.10">
    <property type="match status" value="1"/>
</dbReference>
<comment type="caution">
    <text evidence="3">Lacks conserved residue(s) required for the propagation of feature annotation.</text>
</comment>
<dbReference type="Proteomes" id="UP000027936">
    <property type="component" value="Unassembled WGS sequence"/>
</dbReference>
<dbReference type="SUPFAM" id="SSF53927">
    <property type="entry name" value="Cytidine deaminase-like"/>
    <property type="match status" value="1"/>
</dbReference>
<comment type="similarity">
    <text evidence="3">Belongs to the FdhD family.</text>
</comment>
<feature type="active site" description="Cysteine persulfide intermediate" evidence="3">
    <location>
        <position position="87"/>
    </location>
</feature>
<dbReference type="GeneID" id="89469531"/>
<dbReference type="OrthoDB" id="9782042at2"/>
<comment type="caution">
    <text evidence="4">The sequence shown here is derived from an EMBL/GenBank/DDBJ whole genome shotgun (WGS) entry which is preliminary data.</text>
</comment>
<name>A0A072NS49_SCHAZ</name>
<keyword evidence="2 3" id="KW-0501">Molybdenum cofactor biosynthesis</keyword>
<evidence type="ECO:0000256" key="1">
    <source>
        <dbReference type="ARBA" id="ARBA00022490"/>
    </source>
</evidence>
<comment type="function">
    <text evidence="3">Required for formate dehydrogenase (FDH) activity. Acts as a sulfur carrier protein that transfers sulfur from IscS to the molybdenum cofactor prior to its insertion into FDH.</text>
</comment>
<organism evidence="4 5">
    <name type="scientific">Schinkia azotoformans MEV2011</name>
    <dbReference type="NCBI Taxonomy" id="1348973"/>
    <lineage>
        <taxon>Bacteria</taxon>
        <taxon>Bacillati</taxon>
        <taxon>Bacillota</taxon>
        <taxon>Bacilli</taxon>
        <taxon>Bacillales</taxon>
        <taxon>Bacillaceae</taxon>
        <taxon>Calidifontibacillus/Schinkia group</taxon>
        <taxon>Schinkia</taxon>
    </lineage>
</organism>
<dbReference type="Gene3D" id="3.40.140.10">
    <property type="entry name" value="Cytidine Deaminase, domain 2"/>
    <property type="match status" value="1"/>
</dbReference>
<sequence length="252" mass="28383">MNRKSCPDEYPITLFVNGQNLATYQLTNRDLEDWAVGYLYSEAVISSPNDLKMIRIDESRGRILVETTSDFDIDLFREKQMNFSAGCGRGITFFSMSDVKSFTKVKTNRTVSLSYLLKKRHEFAINSPLYLETGGMHGACIVDREGKIYVREDIGRHNAVDKIIGFALRENMKPEDLILLTTGRISYEMLSKAARFGFGIVGSRTAATKQAIQLANYLNVEVIGYIRGKMINVYTSCGRVLKDLNDKVAGDL</sequence>
<dbReference type="PANTHER" id="PTHR30592:SF1">
    <property type="entry name" value="SULFUR CARRIER PROTEIN FDHD"/>
    <property type="match status" value="1"/>
</dbReference>
<dbReference type="GO" id="GO:0006777">
    <property type="term" value="P:Mo-molybdopterin cofactor biosynthetic process"/>
    <property type="evidence" value="ECO:0007669"/>
    <property type="project" value="UniProtKB-UniRule"/>
</dbReference>
<dbReference type="GO" id="GO:0005737">
    <property type="term" value="C:cytoplasm"/>
    <property type="evidence" value="ECO:0007669"/>
    <property type="project" value="UniProtKB-SubCell"/>
</dbReference>
<dbReference type="Pfam" id="PF02634">
    <property type="entry name" value="FdhD-NarQ"/>
    <property type="match status" value="1"/>
</dbReference>
<protein>
    <recommendedName>
        <fullName evidence="3">Sulfur carrier protein FdhD</fullName>
    </recommendedName>
</protein>
<dbReference type="InterPro" id="IPR003786">
    <property type="entry name" value="FdhD"/>
</dbReference>
<dbReference type="PANTHER" id="PTHR30592">
    <property type="entry name" value="FORMATE DEHYDROGENASE"/>
    <property type="match status" value="1"/>
</dbReference>
<evidence type="ECO:0000313" key="4">
    <source>
        <dbReference type="EMBL" id="KEF36030.1"/>
    </source>
</evidence>
<dbReference type="PIRSF" id="PIRSF015626">
    <property type="entry name" value="FdhD"/>
    <property type="match status" value="1"/>
</dbReference>
<reference evidence="4 5" key="1">
    <citation type="submission" date="2014-04" db="EMBL/GenBank/DDBJ databases">
        <title>Draft genome sequence of Bacillus azotoformans MEV2011, a (co-) denitrifying strain unable to grow in the presence of oxygen.</title>
        <authorList>
            <person name="Nielsen M."/>
            <person name="Schreiber L."/>
            <person name="Finster K."/>
            <person name="Schramm A."/>
        </authorList>
    </citation>
    <scope>NUCLEOTIDE SEQUENCE [LARGE SCALE GENOMIC DNA]</scope>
    <source>
        <strain evidence="4 5">MEV2011</strain>
    </source>
</reference>
<evidence type="ECO:0000256" key="3">
    <source>
        <dbReference type="HAMAP-Rule" id="MF_00187"/>
    </source>
</evidence>
<dbReference type="PATRIC" id="fig|1348973.3.peg.4629"/>
<gene>
    <name evidence="3" type="primary">fdhD</name>
    <name evidence="4" type="ORF">M670_04758</name>
</gene>
<dbReference type="AlphaFoldDB" id="A0A072NS49"/>
<dbReference type="HAMAP" id="MF_00187">
    <property type="entry name" value="FdhD"/>
    <property type="match status" value="1"/>
</dbReference>
<dbReference type="NCBIfam" id="TIGR00129">
    <property type="entry name" value="fdhD_narQ"/>
    <property type="match status" value="1"/>
</dbReference>
<keyword evidence="1 3" id="KW-0963">Cytoplasm</keyword>
<proteinExistence type="inferred from homology"/>
<dbReference type="EMBL" id="JJRY01000037">
    <property type="protein sequence ID" value="KEF36030.1"/>
    <property type="molecule type" value="Genomic_DNA"/>
</dbReference>
<dbReference type="GO" id="GO:0097163">
    <property type="term" value="F:sulfur carrier activity"/>
    <property type="evidence" value="ECO:0007669"/>
    <property type="project" value="UniProtKB-UniRule"/>
</dbReference>
<accession>A0A072NS49</accession>
<evidence type="ECO:0000256" key="2">
    <source>
        <dbReference type="ARBA" id="ARBA00023150"/>
    </source>
</evidence>
<comment type="subcellular location">
    <subcellularLocation>
        <location evidence="3">Cytoplasm</location>
    </subcellularLocation>
</comment>
<evidence type="ECO:0000313" key="5">
    <source>
        <dbReference type="Proteomes" id="UP000027936"/>
    </source>
</evidence>